<gene>
    <name evidence="2" type="ORF">ADL28_29015</name>
</gene>
<sequence length="86" mass="8766">MGMFSRFRRDRHVPKEASRSSEKAPSAQDAQVTADAITAEAASGTGDGAETARSGKESPAGEGAGIPRQQSAAEAADSETGESART</sequence>
<accession>A0A0X3VV56</accession>
<proteinExistence type="predicted"/>
<feature type="region of interest" description="Disordered" evidence="1">
    <location>
        <begin position="1"/>
        <end position="86"/>
    </location>
</feature>
<feature type="compositionally biased region" description="Basic residues" evidence="1">
    <location>
        <begin position="1"/>
        <end position="12"/>
    </location>
</feature>
<evidence type="ECO:0000313" key="2">
    <source>
        <dbReference type="EMBL" id="KUL48534.1"/>
    </source>
</evidence>
<organism evidence="2 3">
    <name type="scientific">Streptomyces violaceusniger</name>
    <dbReference type="NCBI Taxonomy" id="68280"/>
    <lineage>
        <taxon>Bacteria</taxon>
        <taxon>Bacillati</taxon>
        <taxon>Actinomycetota</taxon>
        <taxon>Actinomycetes</taxon>
        <taxon>Kitasatosporales</taxon>
        <taxon>Streptomycetaceae</taxon>
        <taxon>Streptomyces</taxon>
        <taxon>Streptomyces violaceusniger group</taxon>
    </lineage>
</organism>
<evidence type="ECO:0000313" key="3">
    <source>
        <dbReference type="Proteomes" id="UP000053413"/>
    </source>
</evidence>
<dbReference type="EMBL" id="LLZJ01000375">
    <property type="protein sequence ID" value="KUL48534.1"/>
    <property type="molecule type" value="Genomic_DNA"/>
</dbReference>
<protein>
    <recommendedName>
        <fullName evidence="4">Gliding motility protein</fullName>
    </recommendedName>
</protein>
<evidence type="ECO:0008006" key="4">
    <source>
        <dbReference type="Google" id="ProtNLM"/>
    </source>
</evidence>
<reference evidence="3" key="1">
    <citation type="submission" date="2015-10" db="EMBL/GenBank/DDBJ databases">
        <authorList>
            <person name="Ju K.-S."/>
            <person name="Doroghazi J.R."/>
            <person name="Metcalf W.W."/>
        </authorList>
    </citation>
    <scope>NUCLEOTIDE SEQUENCE [LARGE SCALE GENOMIC DNA]</scope>
    <source>
        <strain evidence="3">NRRL F-8817</strain>
    </source>
</reference>
<dbReference type="Proteomes" id="UP000053413">
    <property type="component" value="Unassembled WGS sequence"/>
</dbReference>
<evidence type="ECO:0000256" key="1">
    <source>
        <dbReference type="SAM" id="MobiDB-lite"/>
    </source>
</evidence>
<dbReference type="AlphaFoldDB" id="A0A0X3VV56"/>
<feature type="compositionally biased region" description="Basic and acidic residues" evidence="1">
    <location>
        <begin position="13"/>
        <end position="22"/>
    </location>
</feature>
<comment type="caution">
    <text evidence="2">The sequence shown here is derived from an EMBL/GenBank/DDBJ whole genome shotgun (WGS) entry which is preliminary data.</text>
</comment>
<name>A0A0X3VV56_STRVO</name>